<dbReference type="RefSeq" id="WP_053342034.1">
    <property type="nucleotide sequence ID" value="NZ_LFPG01000004.1"/>
</dbReference>
<evidence type="ECO:0000313" key="2">
    <source>
        <dbReference type="Proteomes" id="UP000476820"/>
    </source>
</evidence>
<name>A0A0L9YBE2_CLOBO</name>
<gene>
    <name evidence="1" type="ORF">FC774_07200</name>
</gene>
<evidence type="ECO:0000313" key="1">
    <source>
        <dbReference type="EMBL" id="NFF87660.1"/>
    </source>
</evidence>
<dbReference type="AlphaFoldDB" id="A0A0L9YBE2"/>
<organism evidence="1 2">
    <name type="scientific">Clostridium botulinum</name>
    <dbReference type="NCBI Taxonomy" id="1491"/>
    <lineage>
        <taxon>Bacteria</taxon>
        <taxon>Bacillati</taxon>
        <taxon>Bacillota</taxon>
        <taxon>Clostridia</taxon>
        <taxon>Eubacteriales</taxon>
        <taxon>Clostridiaceae</taxon>
        <taxon>Clostridium</taxon>
    </lineage>
</organism>
<accession>A0A0L9YBE2</accession>
<dbReference type="EMBL" id="SWOV01000014">
    <property type="protein sequence ID" value="NFF87660.1"/>
    <property type="molecule type" value="Genomic_DNA"/>
</dbReference>
<dbReference type="OrthoDB" id="9767864at2"/>
<sequence>MSYKHGLYGARVASTEDITSAKNIPVYIGTAPMHRIEKNNRNINKPILIKTLPEAIRKTGYSSNDNFEEFTLSAAIYAHFQNSIQPIGPIVIINVLDTSKASSKTEEINIINKVGIIKEHVLFESISISDYDLDIDYELEYTHEGYLKIIFLSEKEVPDSLSITCKIIDTSAIVESDIIGTYDEKTESRTGIMAIEDVYEDLNVVPTIITAPGFNEKAKVRQALVSSTKQISDKWEATAFTDIDSKSISNIDEAIKWKKTNGYNSNEEKLFWPKGIMGGKEIYLSILAIVAKMQTDVKYNNIPYQTPSNKQIDITGIIAKGSIIKFSQNRANELNASGITTAIYNGGKYVLWGPHMANYEDGVTSKPEEIFDTNVFMNKYLLNDFQLRNTGIVDNAMTRHDVDSLINSEQMILDSHVSSGRLLYGKIEFKSENNPVSDMINGDFTFNTLVTNTPIGKSITQKVQYTSKGITEAYSDQDKEE</sequence>
<proteinExistence type="predicted"/>
<dbReference type="Proteomes" id="UP000476820">
    <property type="component" value="Unassembled WGS sequence"/>
</dbReference>
<protein>
    <recommendedName>
        <fullName evidence="3">Phage tail sheath protein</fullName>
    </recommendedName>
</protein>
<reference evidence="1 2" key="1">
    <citation type="submission" date="2019-04" db="EMBL/GenBank/DDBJ databases">
        <title>Genome sequencing of Clostridium botulinum Groups I-IV and Clostridium butyricum.</title>
        <authorList>
            <person name="Brunt J."/>
            <person name="Van Vliet A.H.M."/>
            <person name="Stringer S.C."/>
            <person name="Carter A.T."/>
            <person name="Peck M.W."/>
        </authorList>
    </citation>
    <scope>NUCLEOTIDE SEQUENCE [LARGE SCALE GENOMIC DNA]</scope>
    <source>
        <strain evidence="1 2">1605</strain>
    </source>
</reference>
<evidence type="ECO:0008006" key="3">
    <source>
        <dbReference type="Google" id="ProtNLM"/>
    </source>
</evidence>
<comment type="caution">
    <text evidence="1">The sequence shown here is derived from an EMBL/GenBank/DDBJ whole genome shotgun (WGS) entry which is preliminary data.</text>
</comment>